<keyword evidence="8 12" id="KW-0067">ATP-binding</keyword>
<dbReference type="PANTHER" id="PTHR10344:SF4">
    <property type="entry name" value="UMP-CMP KINASE 2, MITOCHONDRIAL"/>
    <property type="match status" value="1"/>
</dbReference>
<comment type="catalytic activity">
    <reaction evidence="10 12">
        <text>dTMP + ATP = dTDP + ADP</text>
        <dbReference type="Rhea" id="RHEA:13517"/>
        <dbReference type="ChEBI" id="CHEBI:30616"/>
        <dbReference type="ChEBI" id="CHEBI:58369"/>
        <dbReference type="ChEBI" id="CHEBI:63528"/>
        <dbReference type="ChEBI" id="CHEBI:456216"/>
        <dbReference type="EC" id="2.7.4.9"/>
    </reaction>
</comment>
<dbReference type="RefSeq" id="WP_165600486.1">
    <property type="nucleotide sequence ID" value="NZ_SORZ01000001.1"/>
</dbReference>
<comment type="caution">
    <text evidence="15">The sequence shown here is derived from an EMBL/GenBank/DDBJ whole genome shotgun (WGS) entry which is preliminary data.</text>
</comment>
<dbReference type="InterPro" id="IPR018095">
    <property type="entry name" value="Thymidylate_kin_CS"/>
</dbReference>
<keyword evidence="5 12" id="KW-0545">Nucleotide biosynthesis</keyword>
<comment type="function">
    <text evidence="11 12">Phosphorylation of dTMP to form dTDP in both de novo and salvage pathways of dTTP synthesis.</text>
</comment>
<protein>
    <recommendedName>
        <fullName evidence="3 12">Thymidylate kinase</fullName>
        <ecNumber evidence="2 12">2.7.4.9</ecNumber>
    </recommendedName>
    <alternativeName>
        <fullName evidence="9 12">dTMP kinase</fullName>
    </alternativeName>
</protein>
<dbReference type="InterPro" id="IPR027417">
    <property type="entry name" value="P-loop_NTPase"/>
</dbReference>
<keyword evidence="6 12" id="KW-0547">Nucleotide-binding</keyword>
<dbReference type="PROSITE" id="PS01331">
    <property type="entry name" value="THYMIDYLATE_KINASE"/>
    <property type="match status" value="1"/>
</dbReference>
<dbReference type="InterPro" id="IPR018094">
    <property type="entry name" value="Thymidylate_kinase"/>
</dbReference>
<evidence type="ECO:0000256" key="8">
    <source>
        <dbReference type="ARBA" id="ARBA00022840"/>
    </source>
</evidence>
<proteinExistence type="inferred from homology"/>
<evidence type="ECO:0000313" key="15">
    <source>
        <dbReference type="EMBL" id="TPW36162.1"/>
    </source>
</evidence>
<dbReference type="CDD" id="cd01672">
    <property type="entry name" value="TMPK"/>
    <property type="match status" value="1"/>
</dbReference>
<gene>
    <name evidence="12 15" type="primary">tmk</name>
    <name evidence="15" type="ORF">E3202_01885</name>
</gene>
<reference evidence="15 16" key="1">
    <citation type="submission" date="2019-03" db="EMBL/GenBank/DDBJ databases">
        <title>The complete genome sequence of Neokomagataea sp. Jb2 NBRC113641.</title>
        <authorList>
            <person name="Chua K.-O."/>
            <person name="Chan K.-G."/>
            <person name="See-Too W.-S."/>
        </authorList>
    </citation>
    <scope>NUCLEOTIDE SEQUENCE [LARGE SCALE GENOMIC DNA]</scope>
    <source>
        <strain evidence="15 16">Jb2</strain>
    </source>
</reference>
<evidence type="ECO:0000259" key="14">
    <source>
        <dbReference type="Pfam" id="PF02223"/>
    </source>
</evidence>
<feature type="region of interest" description="Disordered" evidence="13">
    <location>
        <begin position="1"/>
        <end position="24"/>
    </location>
</feature>
<dbReference type="InterPro" id="IPR039430">
    <property type="entry name" value="Thymidylate_kin-like_dom"/>
</dbReference>
<sequence>MPLPDPSEAQALTTARTGGQTPPASGLFVTLEGGEGAGKSTQARLLAEALKARGLPVCLTREPGGTPGAEALREVLLFGKADFSPRAEIMTHMAARCDHLDRLILPALARGEIVICDRFHDSTLAYQGYGQGRGSPAELAFIASLRKLLNREPDLTFWLDVPQAVATERLRKRRESSGAVVAGGAEDRYEQQDTAFHGRVHAGFATIAARDPERVRRIDGLLKPDEVTRMLVQQVLVHWSDRNGAFPGKDVTS</sequence>
<keyword evidence="4 12" id="KW-0808">Transferase</keyword>
<dbReference type="GO" id="GO:0006233">
    <property type="term" value="P:dTDP biosynthetic process"/>
    <property type="evidence" value="ECO:0007669"/>
    <property type="project" value="InterPro"/>
</dbReference>
<keyword evidence="7 12" id="KW-0418">Kinase</keyword>
<dbReference type="GO" id="GO:0005524">
    <property type="term" value="F:ATP binding"/>
    <property type="evidence" value="ECO:0007669"/>
    <property type="project" value="UniProtKB-UniRule"/>
</dbReference>
<evidence type="ECO:0000256" key="9">
    <source>
        <dbReference type="ARBA" id="ARBA00029962"/>
    </source>
</evidence>
<dbReference type="NCBIfam" id="TIGR00041">
    <property type="entry name" value="DTMP_kinase"/>
    <property type="match status" value="1"/>
</dbReference>
<dbReference type="AlphaFoldDB" id="A0A506US72"/>
<dbReference type="Proteomes" id="UP000315037">
    <property type="component" value="Unassembled WGS sequence"/>
</dbReference>
<dbReference type="GO" id="GO:0006235">
    <property type="term" value="P:dTTP biosynthetic process"/>
    <property type="evidence" value="ECO:0007669"/>
    <property type="project" value="UniProtKB-UniRule"/>
</dbReference>
<comment type="similarity">
    <text evidence="1 12">Belongs to the thymidylate kinase family.</text>
</comment>
<dbReference type="EC" id="2.7.4.9" evidence="2 12"/>
<evidence type="ECO:0000256" key="2">
    <source>
        <dbReference type="ARBA" id="ARBA00012980"/>
    </source>
</evidence>
<accession>A0A506US72</accession>
<dbReference type="Gene3D" id="3.40.50.300">
    <property type="entry name" value="P-loop containing nucleotide triphosphate hydrolases"/>
    <property type="match status" value="1"/>
</dbReference>
<feature type="binding site" evidence="12">
    <location>
        <begin position="33"/>
        <end position="40"/>
    </location>
    <ligand>
        <name>ATP</name>
        <dbReference type="ChEBI" id="CHEBI:30616"/>
    </ligand>
</feature>
<evidence type="ECO:0000256" key="12">
    <source>
        <dbReference type="HAMAP-Rule" id="MF_00165"/>
    </source>
</evidence>
<evidence type="ECO:0000256" key="13">
    <source>
        <dbReference type="SAM" id="MobiDB-lite"/>
    </source>
</evidence>
<dbReference type="GO" id="GO:0005829">
    <property type="term" value="C:cytosol"/>
    <property type="evidence" value="ECO:0007669"/>
    <property type="project" value="TreeGrafter"/>
</dbReference>
<dbReference type="GO" id="GO:0006227">
    <property type="term" value="P:dUDP biosynthetic process"/>
    <property type="evidence" value="ECO:0007669"/>
    <property type="project" value="TreeGrafter"/>
</dbReference>
<dbReference type="PANTHER" id="PTHR10344">
    <property type="entry name" value="THYMIDYLATE KINASE"/>
    <property type="match status" value="1"/>
</dbReference>
<feature type="domain" description="Thymidylate kinase-like" evidence="14">
    <location>
        <begin position="31"/>
        <end position="229"/>
    </location>
</feature>
<evidence type="ECO:0000256" key="10">
    <source>
        <dbReference type="ARBA" id="ARBA00048743"/>
    </source>
</evidence>
<organism evidence="15 16">
    <name type="scientific">Oecophyllibacter saccharovorans</name>
    <dbReference type="NCBI Taxonomy" id="2558360"/>
    <lineage>
        <taxon>Bacteria</taxon>
        <taxon>Pseudomonadati</taxon>
        <taxon>Pseudomonadota</taxon>
        <taxon>Alphaproteobacteria</taxon>
        <taxon>Acetobacterales</taxon>
        <taxon>Acetobacteraceae</taxon>
        <taxon>Oecophyllibacter</taxon>
    </lineage>
</organism>
<evidence type="ECO:0000256" key="6">
    <source>
        <dbReference type="ARBA" id="ARBA00022741"/>
    </source>
</evidence>
<evidence type="ECO:0000256" key="11">
    <source>
        <dbReference type="ARBA" id="ARBA00057735"/>
    </source>
</evidence>
<dbReference type="Pfam" id="PF02223">
    <property type="entry name" value="Thymidylate_kin"/>
    <property type="match status" value="1"/>
</dbReference>
<keyword evidence="16" id="KW-1185">Reference proteome</keyword>
<name>A0A506US72_9PROT</name>
<dbReference type="FunFam" id="3.40.50.300:FF:000225">
    <property type="entry name" value="Thymidylate kinase"/>
    <property type="match status" value="1"/>
</dbReference>
<evidence type="ECO:0000256" key="1">
    <source>
        <dbReference type="ARBA" id="ARBA00009776"/>
    </source>
</evidence>
<dbReference type="GO" id="GO:0004798">
    <property type="term" value="F:dTMP kinase activity"/>
    <property type="evidence" value="ECO:0007669"/>
    <property type="project" value="UniProtKB-UniRule"/>
</dbReference>
<evidence type="ECO:0000313" key="16">
    <source>
        <dbReference type="Proteomes" id="UP000315037"/>
    </source>
</evidence>
<dbReference type="SUPFAM" id="SSF52540">
    <property type="entry name" value="P-loop containing nucleoside triphosphate hydrolases"/>
    <property type="match status" value="1"/>
</dbReference>
<evidence type="ECO:0000256" key="5">
    <source>
        <dbReference type="ARBA" id="ARBA00022727"/>
    </source>
</evidence>
<dbReference type="EMBL" id="SORZ01000001">
    <property type="protein sequence ID" value="TPW36162.1"/>
    <property type="molecule type" value="Genomic_DNA"/>
</dbReference>
<feature type="compositionally biased region" description="Polar residues" evidence="13">
    <location>
        <begin position="10"/>
        <end position="23"/>
    </location>
</feature>
<evidence type="ECO:0000256" key="3">
    <source>
        <dbReference type="ARBA" id="ARBA00017144"/>
    </source>
</evidence>
<evidence type="ECO:0000256" key="7">
    <source>
        <dbReference type="ARBA" id="ARBA00022777"/>
    </source>
</evidence>
<dbReference type="HAMAP" id="MF_00165">
    <property type="entry name" value="Thymidylate_kinase"/>
    <property type="match status" value="1"/>
</dbReference>
<evidence type="ECO:0000256" key="4">
    <source>
        <dbReference type="ARBA" id="ARBA00022679"/>
    </source>
</evidence>